<gene>
    <name evidence="1" type="ORF">KDAU_31150</name>
</gene>
<accession>A0A401ZG23</accession>
<dbReference type="EMBL" id="BIFQ01000001">
    <property type="protein sequence ID" value="GCE05786.1"/>
    <property type="molecule type" value="Genomic_DNA"/>
</dbReference>
<reference evidence="2" key="1">
    <citation type="submission" date="2018-12" db="EMBL/GenBank/DDBJ databases">
        <title>Tengunoibacter tsumagoiensis gen. nov., sp. nov., Dictyobacter kobayashii sp. nov., D. alpinus sp. nov., and D. joshuensis sp. nov. and description of Dictyobacteraceae fam. nov. within the order Ktedonobacterales isolated from Tengu-no-mugimeshi.</title>
        <authorList>
            <person name="Wang C.M."/>
            <person name="Zheng Y."/>
            <person name="Sakai Y."/>
            <person name="Toyoda A."/>
            <person name="Minakuchi Y."/>
            <person name="Abe K."/>
            <person name="Yokota A."/>
            <person name="Yabe S."/>
        </authorList>
    </citation>
    <scope>NUCLEOTIDE SEQUENCE [LARGE SCALE GENOMIC DNA]</scope>
    <source>
        <strain evidence="2">S-27</strain>
    </source>
</reference>
<evidence type="ECO:0000313" key="2">
    <source>
        <dbReference type="Proteomes" id="UP000287224"/>
    </source>
</evidence>
<sequence length="63" mass="7267">MLNWLNYAENSTPGAFARLRYHTYGSVKKPHIGCLFKYKEAGAKLEEPGWMMEDKQNRGMVMA</sequence>
<evidence type="ECO:0000313" key="1">
    <source>
        <dbReference type="EMBL" id="GCE05786.1"/>
    </source>
</evidence>
<keyword evidence="2" id="KW-1185">Reference proteome</keyword>
<organism evidence="1 2">
    <name type="scientific">Dictyobacter aurantiacus</name>
    <dbReference type="NCBI Taxonomy" id="1936993"/>
    <lineage>
        <taxon>Bacteria</taxon>
        <taxon>Bacillati</taxon>
        <taxon>Chloroflexota</taxon>
        <taxon>Ktedonobacteria</taxon>
        <taxon>Ktedonobacterales</taxon>
        <taxon>Dictyobacteraceae</taxon>
        <taxon>Dictyobacter</taxon>
    </lineage>
</organism>
<dbReference type="Proteomes" id="UP000287224">
    <property type="component" value="Unassembled WGS sequence"/>
</dbReference>
<dbReference type="AlphaFoldDB" id="A0A401ZG23"/>
<comment type="caution">
    <text evidence="1">The sequence shown here is derived from an EMBL/GenBank/DDBJ whole genome shotgun (WGS) entry which is preliminary data.</text>
</comment>
<protein>
    <submittedName>
        <fullName evidence="1">Uncharacterized protein</fullName>
    </submittedName>
</protein>
<name>A0A401ZG23_9CHLR</name>
<proteinExistence type="predicted"/>